<dbReference type="AlphaFoldDB" id="G6F381"/>
<organism evidence="1 2">
    <name type="scientific">Commensalibacter intestini A911</name>
    <dbReference type="NCBI Taxonomy" id="1088868"/>
    <lineage>
        <taxon>Bacteria</taxon>
        <taxon>Pseudomonadati</taxon>
        <taxon>Pseudomonadota</taxon>
        <taxon>Alphaproteobacteria</taxon>
        <taxon>Acetobacterales</taxon>
        <taxon>Acetobacteraceae</taxon>
    </lineage>
</organism>
<name>G6F381_9PROT</name>
<reference evidence="1 2" key="1">
    <citation type="submission" date="2011-10" db="EMBL/GenBank/DDBJ databases">
        <title>Genome Sequence of Commensalibacter intestini A911, isolated from Drosophila gut.</title>
        <authorList>
            <person name="Lee W.-J."/>
            <person name="Kim E.-K."/>
        </authorList>
    </citation>
    <scope>NUCLEOTIDE SEQUENCE [LARGE SCALE GENOMIC DNA]</scope>
    <source>
        <strain evidence="1 2">A911</strain>
    </source>
</reference>
<comment type="caution">
    <text evidence="1">The sequence shown here is derived from an EMBL/GenBank/DDBJ whole genome shotgun (WGS) entry which is preliminary data.</text>
</comment>
<dbReference type="PROSITE" id="PS51257">
    <property type="entry name" value="PROKAR_LIPOPROTEIN"/>
    <property type="match status" value="1"/>
</dbReference>
<dbReference type="Proteomes" id="UP000005939">
    <property type="component" value="Unassembled WGS sequence"/>
</dbReference>
<accession>G6F381</accession>
<dbReference type="EMBL" id="AGFR01000012">
    <property type="protein sequence ID" value="EHD13094.1"/>
    <property type="molecule type" value="Genomic_DNA"/>
</dbReference>
<gene>
    <name evidence="1" type="ORF">CIN_20770</name>
</gene>
<proteinExistence type="predicted"/>
<evidence type="ECO:0000313" key="1">
    <source>
        <dbReference type="EMBL" id="EHD13094.1"/>
    </source>
</evidence>
<evidence type="ECO:0008006" key="3">
    <source>
        <dbReference type="Google" id="ProtNLM"/>
    </source>
</evidence>
<protein>
    <recommendedName>
        <fullName evidence="3">Lipoprotein</fullName>
    </recommendedName>
</protein>
<sequence length="246" mass="28080">MFKFISKIGYSLLICCLLSGCYHLGNMSLHVKNTASPQLIQHTDVILVTTSHPIFEGFGIFKDAKERVKSHLTERGYTVVEKNSSIKPNIFVIIDPDLTIRSFEKGQLVCEMHFLDMSSIQPIDSYGSSQNAYTVCYNQLHTTLTYIYDYNLTIYRPETVPNDINQYIDSKGYKQNPIFSSKTNYKSSKIANVTPIADQIYTNIDAKKYQQMADAIFATYPLNQNSLVYFQNTPDGYIPTQIIKEQ</sequence>
<evidence type="ECO:0000313" key="2">
    <source>
        <dbReference type="Proteomes" id="UP000005939"/>
    </source>
</evidence>